<name>A0A7G5ECR9_9BURK</name>
<gene>
    <name evidence="4" type="ORF">HS961_02485</name>
</gene>
<keyword evidence="5" id="KW-1185">Reference proteome</keyword>
<evidence type="ECO:0000259" key="3">
    <source>
        <dbReference type="Pfam" id="PF08021"/>
    </source>
</evidence>
<dbReference type="SUPFAM" id="SSF63380">
    <property type="entry name" value="Riboflavin synthase domain-like"/>
    <property type="match status" value="1"/>
</dbReference>
<proteinExistence type="inferred from homology"/>
<dbReference type="PANTHER" id="PTHR30157">
    <property type="entry name" value="FERRIC REDUCTASE, NADPH-DEPENDENT"/>
    <property type="match status" value="1"/>
</dbReference>
<dbReference type="Gene3D" id="2.40.30.10">
    <property type="entry name" value="Translation factors"/>
    <property type="match status" value="1"/>
</dbReference>
<organism evidence="4 5">
    <name type="scientific">Comamonas piscis</name>
    <dbReference type="NCBI Taxonomy" id="1562974"/>
    <lineage>
        <taxon>Bacteria</taxon>
        <taxon>Pseudomonadati</taxon>
        <taxon>Pseudomonadota</taxon>
        <taxon>Betaproteobacteria</taxon>
        <taxon>Burkholderiales</taxon>
        <taxon>Comamonadaceae</taxon>
        <taxon>Comamonas</taxon>
    </lineage>
</organism>
<dbReference type="PANTHER" id="PTHR30157:SF0">
    <property type="entry name" value="NADPH-DEPENDENT FERRIC-CHELATE REDUCTASE"/>
    <property type="match status" value="1"/>
</dbReference>
<comment type="similarity">
    <text evidence="1">Belongs to the SIP oxidoreductase family.</text>
</comment>
<dbReference type="CDD" id="cd06193">
    <property type="entry name" value="siderophore_interacting"/>
    <property type="match status" value="1"/>
</dbReference>
<evidence type="ECO:0000256" key="1">
    <source>
        <dbReference type="ARBA" id="ARBA00035644"/>
    </source>
</evidence>
<dbReference type="KEGG" id="cpis:HS961_02485"/>
<dbReference type="InterPro" id="IPR039261">
    <property type="entry name" value="FNR_nucleotide-bd"/>
</dbReference>
<sequence length="251" mass="27273">MPSTLQVLSLSSPSAGYRRIRFASAQLAPFCQHDNIHCRLVFPSAQNAQDSSASSTRVYTVRSFDADAQWLEIDFLLHADAGPGACWAQQAQVGDCVEILKPGGRTARIADWMVLAGDDSALPALARIAEQLPASTRGHVVCEIADPQDAIDIRLPAGMQWHWLYRAGAAAGSGEQLQQAVQALDWSAAQTTEGASRFLWVGAEFATAQALRAWAVDSLGLGKQEQLIVAYWRRGMSENELRAPKPELEKT</sequence>
<evidence type="ECO:0000259" key="2">
    <source>
        <dbReference type="Pfam" id="PF04954"/>
    </source>
</evidence>
<evidence type="ECO:0000313" key="5">
    <source>
        <dbReference type="Proteomes" id="UP000515240"/>
    </source>
</evidence>
<feature type="domain" description="SIP-like Rossmann fold" evidence="2">
    <location>
        <begin position="110"/>
        <end position="235"/>
    </location>
</feature>
<dbReference type="Proteomes" id="UP000515240">
    <property type="component" value="Chromosome"/>
</dbReference>
<dbReference type="AlphaFoldDB" id="A0A7G5ECR9"/>
<dbReference type="EMBL" id="CP058554">
    <property type="protein sequence ID" value="QMV71794.1"/>
    <property type="molecule type" value="Genomic_DNA"/>
</dbReference>
<dbReference type="Pfam" id="PF08021">
    <property type="entry name" value="FAD_binding_9"/>
    <property type="match status" value="1"/>
</dbReference>
<dbReference type="InterPro" id="IPR007037">
    <property type="entry name" value="SIP_rossman_dom"/>
</dbReference>
<evidence type="ECO:0000313" key="4">
    <source>
        <dbReference type="EMBL" id="QMV71794.1"/>
    </source>
</evidence>
<dbReference type="InterPro" id="IPR017938">
    <property type="entry name" value="Riboflavin_synthase-like_b-brl"/>
</dbReference>
<protein>
    <submittedName>
        <fullName evidence="4">Siderophore-interacting protein</fullName>
    </submittedName>
</protein>
<dbReference type="InterPro" id="IPR039374">
    <property type="entry name" value="SIP_fam"/>
</dbReference>
<dbReference type="InterPro" id="IPR013113">
    <property type="entry name" value="SIP_FAD-bd"/>
</dbReference>
<feature type="domain" description="Siderophore-interacting FAD-binding" evidence="3">
    <location>
        <begin position="48"/>
        <end position="105"/>
    </location>
</feature>
<dbReference type="RefSeq" id="WP_182326225.1">
    <property type="nucleotide sequence ID" value="NZ_CP058554.1"/>
</dbReference>
<dbReference type="Pfam" id="PF04954">
    <property type="entry name" value="SIP"/>
    <property type="match status" value="1"/>
</dbReference>
<accession>A0A7G5ECR9</accession>
<reference evidence="4 5" key="1">
    <citation type="journal article" date="2020" name="G3 (Bethesda)">
        <title>CeMbio - The Caenorhabditis elegans Microbiome Resource.</title>
        <authorList>
            <person name="Dirksen P."/>
            <person name="Assie A."/>
            <person name="Zimmermann J."/>
            <person name="Zhang F."/>
            <person name="Tietje A.M."/>
            <person name="Marsh S.A."/>
            <person name="Felix M.A."/>
            <person name="Shapira M."/>
            <person name="Kaleta C."/>
            <person name="Schulenburg H."/>
            <person name="Samuel B."/>
        </authorList>
    </citation>
    <scope>NUCLEOTIDE SEQUENCE [LARGE SCALE GENOMIC DNA]</scope>
    <source>
        <strain evidence="4 5">BIGb0172</strain>
    </source>
</reference>
<dbReference type="Gene3D" id="3.40.50.80">
    <property type="entry name" value="Nucleotide-binding domain of ferredoxin-NADP reductase (FNR) module"/>
    <property type="match status" value="1"/>
</dbReference>